<dbReference type="EMBL" id="JRMP02000001">
    <property type="protein sequence ID" value="TLD95899.1"/>
    <property type="molecule type" value="Genomic_DNA"/>
</dbReference>
<dbReference type="NCBIfam" id="TIGR02532">
    <property type="entry name" value="IV_pilin_GFxxxE"/>
    <property type="match status" value="1"/>
</dbReference>
<dbReference type="AlphaFoldDB" id="A0A347VQX7"/>
<dbReference type="EMBL" id="QBIU01000001">
    <property type="protein sequence ID" value="MWV68562.1"/>
    <property type="molecule type" value="Genomic_DNA"/>
</dbReference>
<dbReference type="RefSeq" id="WP_081948272.1">
    <property type="nucleotide sequence ID" value="NZ_JRMP02000001.1"/>
</dbReference>
<reference evidence="2 3" key="2">
    <citation type="journal article" date="2016" name="Infect. Immun.">
        <title>Helicobacter saguini, a Novel Helicobacter Isolated from Cotton-Top Tamarins with Ulcerative Colitis, Has Proinflammatory Properties and Induces Typhlocolitis and Dysplasia in Gnotobiotic IL-10-/- Mice.</title>
        <authorList>
            <person name="Shen Z."/>
            <person name="Mannion A."/>
            <person name="Whary M.T."/>
            <person name="Muthupalani S."/>
            <person name="Sheh A."/>
            <person name="Feng Y."/>
            <person name="Gong G."/>
            <person name="Vandamme P."/>
            <person name="Holcombe H.R."/>
            <person name="Paster B.J."/>
            <person name="Fox J.G."/>
        </authorList>
    </citation>
    <scope>NUCLEOTIDE SEQUENCE [LARGE SCALE GENOMIC DNA]</scope>
    <source>
        <strain evidence="2 3">MIT 97-6194</strain>
    </source>
</reference>
<gene>
    <name evidence="1" type="ORF">DCO61_00575</name>
    <name evidence="2" type="ORF">LS64_000595</name>
</gene>
<dbReference type="Proteomes" id="UP000029714">
    <property type="component" value="Unassembled WGS sequence"/>
</dbReference>
<organism evidence="2 3">
    <name type="scientific">Helicobacter saguini</name>
    <dbReference type="NCBI Taxonomy" id="1548018"/>
    <lineage>
        <taxon>Bacteria</taxon>
        <taxon>Pseudomonadati</taxon>
        <taxon>Campylobacterota</taxon>
        <taxon>Epsilonproteobacteria</taxon>
        <taxon>Campylobacterales</taxon>
        <taxon>Helicobacteraceae</taxon>
        <taxon>Helicobacter</taxon>
    </lineage>
</organism>
<sequence length="142" mass="15875">MMCKKDSIKYASGFSLLEMLVCLLILGILSLSILKPQINAMLGIRAASFHLQKLQKDINEIAYNAFLSKRAVDRAAILNLINNAAGNNRFFTLEVRGSAFLLSVGSERLRLNIRENANGSFSITCNPNQALCRKLYHRKQSK</sequence>
<name>A0A347VQX7_9HELI</name>
<keyword evidence="3" id="KW-1185">Reference proteome</keyword>
<proteinExistence type="predicted"/>
<dbReference type="OrthoDB" id="5329883at2"/>
<reference evidence="2" key="3">
    <citation type="submission" date="2018-04" db="EMBL/GenBank/DDBJ databases">
        <authorList>
            <person name="Sheh A."/>
            <person name="Shen Z."/>
            <person name="Mannion A.J."/>
            <person name="Fox J.G."/>
        </authorList>
    </citation>
    <scope>NUCLEOTIDE SEQUENCE</scope>
    <source>
        <strain evidence="2">MIT 97-6194</strain>
    </source>
</reference>
<evidence type="ECO:0000313" key="4">
    <source>
        <dbReference type="Proteomes" id="UP000477070"/>
    </source>
</evidence>
<comment type="caution">
    <text evidence="2">The sequence shown here is derived from an EMBL/GenBank/DDBJ whole genome shotgun (WGS) entry which is preliminary data.</text>
</comment>
<dbReference type="Pfam" id="PF07963">
    <property type="entry name" value="N_methyl"/>
    <property type="match status" value="1"/>
</dbReference>
<evidence type="ECO:0000313" key="3">
    <source>
        <dbReference type="Proteomes" id="UP000029714"/>
    </source>
</evidence>
<dbReference type="STRING" id="1548018.LS64_03565"/>
<dbReference type="Proteomes" id="UP000477070">
    <property type="component" value="Unassembled WGS sequence"/>
</dbReference>
<reference evidence="1 4" key="4">
    <citation type="submission" date="2019-12" db="EMBL/GenBank/DDBJ databases">
        <title>Multi-Generational Helicobacter saguini Isolates.</title>
        <authorList>
            <person name="Mannion A."/>
            <person name="Shen Z."/>
            <person name="Fox J.G."/>
        </authorList>
    </citation>
    <scope>NUCLEOTIDE SEQUENCE [LARGE SCALE GENOMIC DNA]</scope>
    <source>
        <strain evidence="1">16-048</strain>
        <strain evidence="4">16-048 (F4)</strain>
    </source>
</reference>
<evidence type="ECO:0000313" key="2">
    <source>
        <dbReference type="EMBL" id="TLD95899.1"/>
    </source>
</evidence>
<dbReference type="InterPro" id="IPR012902">
    <property type="entry name" value="N_methyl_site"/>
</dbReference>
<protein>
    <submittedName>
        <fullName evidence="2">Prepilin-type N-terminal cleavage/methylation domain-containing protein</fullName>
    </submittedName>
</protein>
<reference evidence="2 3" key="1">
    <citation type="journal article" date="2014" name="Genome Announc.">
        <title>Draft genome sequences of eight enterohepatic helicobacter species isolated from both laboratory and wild rodents.</title>
        <authorList>
            <person name="Sheh A."/>
            <person name="Shen Z."/>
            <person name="Fox J.G."/>
        </authorList>
    </citation>
    <scope>NUCLEOTIDE SEQUENCE [LARGE SCALE GENOMIC DNA]</scope>
    <source>
        <strain evidence="2 3">MIT 97-6194</strain>
    </source>
</reference>
<evidence type="ECO:0000313" key="1">
    <source>
        <dbReference type="EMBL" id="MWV68562.1"/>
    </source>
</evidence>
<accession>A0A347VQX7</accession>